<keyword evidence="3" id="KW-0812">Transmembrane</keyword>
<evidence type="ECO:0000256" key="3">
    <source>
        <dbReference type="SAM" id="Phobius"/>
    </source>
</evidence>
<keyword evidence="2 3" id="KW-0472">Membrane</keyword>
<reference evidence="5 6" key="1">
    <citation type="submission" date="2019-08" db="EMBL/GenBank/DDBJ databases">
        <authorList>
            <person name="Wang G."/>
            <person name="Xu Z."/>
        </authorList>
    </citation>
    <scope>NUCLEOTIDE SEQUENCE [LARGE SCALE GENOMIC DNA]</scope>
    <source>
        <strain evidence="5 6">ZX</strain>
    </source>
</reference>
<dbReference type="AlphaFoldDB" id="A0A5D9C537"/>
<keyword evidence="5" id="KW-0966">Cell projection</keyword>
<evidence type="ECO:0000259" key="4">
    <source>
        <dbReference type="Pfam" id="PF13677"/>
    </source>
</evidence>
<evidence type="ECO:0000256" key="1">
    <source>
        <dbReference type="ARBA" id="ARBA00004370"/>
    </source>
</evidence>
<evidence type="ECO:0000256" key="2">
    <source>
        <dbReference type="ARBA" id="ARBA00023136"/>
    </source>
</evidence>
<dbReference type="InterPro" id="IPR025713">
    <property type="entry name" value="MotB-like_N_dom"/>
</dbReference>
<keyword evidence="5" id="KW-0969">Cilium</keyword>
<evidence type="ECO:0000313" key="6">
    <source>
        <dbReference type="Proteomes" id="UP000322077"/>
    </source>
</evidence>
<feature type="domain" description="Motility protein B-like N-terminal" evidence="4">
    <location>
        <begin position="36"/>
        <end position="61"/>
    </location>
</feature>
<proteinExistence type="predicted"/>
<accession>A0A5D9C537</accession>
<dbReference type="EMBL" id="VTOU01000004">
    <property type="protein sequence ID" value="TZG25095.1"/>
    <property type="molecule type" value="Genomic_DNA"/>
</dbReference>
<protein>
    <submittedName>
        <fullName evidence="5">Flagellar motor protein</fullName>
    </submittedName>
</protein>
<dbReference type="Pfam" id="PF13677">
    <property type="entry name" value="MotB_plug"/>
    <property type="match status" value="1"/>
</dbReference>
<comment type="caution">
    <text evidence="5">The sequence shown here is derived from an EMBL/GenBank/DDBJ whole genome shotgun (WGS) entry which is preliminary data.</text>
</comment>
<comment type="subcellular location">
    <subcellularLocation>
        <location evidence="1">Membrane</location>
    </subcellularLocation>
</comment>
<dbReference type="Proteomes" id="UP000322077">
    <property type="component" value="Unassembled WGS sequence"/>
</dbReference>
<keyword evidence="6" id="KW-1185">Reference proteome</keyword>
<evidence type="ECO:0000313" key="5">
    <source>
        <dbReference type="EMBL" id="TZG25095.1"/>
    </source>
</evidence>
<dbReference type="GO" id="GO:0016020">
    <property type="term" value="C:membrane"/>
    <property type="evidence" value="ECO:0007669"/>
    <property type="project" value="UniProtKB-SubCell"/>
</dbReference>
<name>A0A5D9C537_9SPHN</name>
<keyword evidence="5" id="KW-0282">Flagellum</keyword>
<keyword evidence="3" id="KW-1133">Transmembrane helix</keyword>
<sequence>MAAGRLQTVRVACACRARPHAGQAPSYPQGRVVRREASQRWVLSFADLSLLLLSFFVLLQAQTANKDRVAAGIRAAFGGKGQARPADAFRAAPLFEGGEAILTASARAHYIRMGAEAARAKTPLIVASQGRDGGSARLDAWEMSAARTTAVARALRAGGLPDAMIEVSIPPMRADDPMKGQTISVRVQGK</sequence>
<gene>
    <name evidence="5" type="ORF">FYJ91_17695</name>
</gene>
<organism evidence="5 6">
    <name type="scientific">Sphingomonas montanisoli</name>
    <dbReference type="NCBI Taxonomy" id="2606412"/>
    <lineage>
        <taxon>Bacteria</taxon>
        <taxon>Pseudomonadati</taxon>
        <taxon>Pseudomonadota</taxon>
        <taxon>Alphaproteobacteria</taxon>
        <taxon>Sphingomonadales</taxon>
        <taxon>Sphingomonadaceae</taxon>
        <taxon>Sphingomonas</taxon>
    </lineage>
</organism>
<feature type="transmembrane region" description="Helical" evidence="3">
    <location>
        <begin position="41"/>
        <end position="59"/>
    </location>
</feature>